<feature type="domain" description="N-acetylmuramoyl-L-alanine amidase" evidence="2">
    <location>
        <begin position="35"/>
        <end position="163"/>
    </location>
</feature>
<dbReference type="RefSeq" id="WP_058888675.1">
    <property type="nucleotide sequence ID" value="NZ_LQBM01000003.1"/>
</dbReference>
<feature type="region of interest" description="Disordered" evidence="1">
    <location>
        <begin position="181"/>
        <end position="211"/>
    </location>
</feature>
<dbReference type="EMBL" id="LQBM01000003">
    <property type="protein sequence ID" value="KUG58993.1"/>
    <property type="molecule type" value="Genomic_DNA"/>
</dbReference>
<sequence length="308" mass="33384">MFVTGLIRIMQAAGVEYEVVPGWQTRSLWRAGLSRTIRAAMYHTTESVDSSFTSGRDAPTLQYCVNGLGYPLYNVLFGRSGKAYIIAAGSAAHAGHGSGGGMTRDDANREAIAFSFDANSSRYPVTAAQLESAAKVGKAMTDDWGGNLVHMMHGEWSVMRSDPTRVPGGWAALKAAIRRGSWSNASPAATRPNPTPAAPSKPVTPTPTMEGPVMSAEEYAEKTWRYTGRDFVNENPQFKDTQLARTYQYTQQTRAEVRELKAMVKALAAAQDKGTGKILEAVEKAERDVIKANAKDVAAELQITTKED</sequence>
<accession>A0A0W8IG75</accession>
<dbReference type="InterPro" id="IPR036505">
    <property type="entry name" value="Amidase/PGRP_sf"/>
</dbReference>
<organism evidence="3 4">
    <name type="scientific">Nesterenkonia jeotgali</name>
    <dbReference type="NCBI Taxonomy" id="317018"/>
    <lineage>
        <taxon>Bacteria</taxon>
        <taxon>Bacillati</taxon>
        <taxon>Actinomycetota</taxon>
        <taxon>Actinomycetes</taxon>
        <taxon>Micrococcales</taxon>
        <taxon>Micrococcaceae</taxon>
        <taxon>Nesterenkonia</taxon>
    </lineage>
</organism>
<dbReference type="AlphaFoldDB" id="A0A0W8IG75"/>
<dbReference type="GO" id="GO:0008745">
    <property type="term" value="F:N-acetylmuramoyl-L-alanine amidase activity"/>
    <property type="evidence" value="ECO:0007669"/>
    <property type="project" value="InterPro"/>
</dbReference>
<gene>
    <name evidence="3" type="ORF">AVL63_02930</name>
</gene>
<evidence type="ECO:0000256" key="1">
    <source>
        <dbReference type="SAM" id="MobiDB-lite"/>
    </source>
</evidence>
<reference evidence="4" key="1">
    <citation type="submission" date="2015-12" db="EMBL/GenBank/DDBJ databases">
        <authorList>
            <person name="Nair G.R."/>
            <person name="Kaur G."/>
            <person name="Mayilraj S."/>
        </authorList>
    </citation>
    <scope>NUCLEOTIDE SEQUENCE [LARGE SCALE GENOMIC DNA]</scope>
    <source>
        <strain evidence="4">CD08_7</strain>
    </source>
</reference>
<dbReference type="STRING" id="317018.AVL63_02930"/>
<feature type="compositionally biased region" description="Low complexity" evidence="1">
    <location>
        <begin position="183"/>
        <end position="192"/>
    </location>
</feature>
<keyword evidence="4" id="KW-1185">Reference proteome</keyword>
<dbReference type="GO" id="GO:0009253">
    <property type="term" value="P:peptidoglycan catabolic process"/>
    <property type="evidence" value="ECO:0007669"/>
    <property type="project" value="InterPro"/>
</dbReference>
<dbReference type="Proteomes" id="UP000054023">
    <property type="component" value="Unassembled WGS sequence"/>
</dbReference>
<proteinExistence type="predicted"/>
<dbReference type="OrthoDB" id="5178799at2"/>
<evidence type="ECO:0000313" key="4">
    <source>
        <dbReference type="Proteomes" id="UP000054023"/>
    </source>
</evidence>
<comment type="caution">
    <text evidence="3">The sequence shown here is derived from an EMBL/GenBank/DDBJ whole genome shotgun (WGS) entry which is preliminary data.</text>
</comment>
<dbReference type="Pfam" id="PF01510">
    <property type="entry name" value="Amidase_2"/>
    <property type="match status" value="1"/>
</dbReference>
<name>A0A0W8IG75_9MICC</name>
<dbReference type="SUPFAM" id="SSF55846">
    <property type="entry name" value="N-acetylmuramoyl-L-alanine amidase-like"/>
    <property type="match status" value="1"/>
</dbReference>
<evidence type="ECO:0000313" key="3">
    <source>
        <dbReference type="EMBL" id="KUG58993.1"/>
    </source>
</evidence>
<feature type="compositionally biased region" description="Pro residues" evidence="1">
    <location>
        <begin position="193"/>
        <end position="205"/>
    </location>
</feature>
<dbReference type="InterPro" id="IPR002502">
    <property type="entry name" value="Amidase_domain"/>
</dbReference>
<protein>
    <recommendedName>
        <fullName evidence="2">N-acetylmuramoyl-L-alanine amidase domain-containing protein</fullName>
    </recommendedName>
</protein>
<evidence type="ECO:0000259" key="2">
    <source>
        <dbReference type="Pfam" id="PF01510"/>
    </source>
</evidence>